<reference evidence="13 14" key="1">
    <citation type="journal article" date="2014" name="BMC Genomics">
        <title>Adaptive genomic structural variation in the grape powdery mildew pathogen, Erysiphe necator.</title>
        <authorList>
            <person name="Jones L."/>
            <person name="Riaz S."/>
            <person name="Morales-Cruz A."/>
            <person name="Amrine K.C."/>
            <person name="McGuire B."/>
            <person name="Gubler W.D."/>
            <person name="Walker M.A."/>
            <person name="Cantu D."/>
        </authorList>
    </citation>
    <scope>NUCLEOTIDE SEQUENCE [LARGE SCALE GENOMIC DNA]</scope>
    <source>
        <strain evidence="14">c</strain>
    </source>
</reference>
<evidence type="ECO:0000313" key="13">
    <source>
        <dbReference type="EMBL" id="KHJ30658.1"/>
    </source>
</evidence>
<evidence type="ECO:0000256" key="8">
    <source>
        <dbReference type="ARBA" id="ARBA00022801"/>
    </source>
</evidence>
<evidence type="ECO:0000256" key="6">
    <source>
        <dbReference type="ARBA" id="ARBA00022438"/>
    </source>
</evidence>
<evidence type="ECO:0000256" key="1">
    <source>
        <dbReference type="ARBA" id="ARBA00001424"/>
    </source>
</evidence>
<evidence type="ECO:0000313" key="14">
    <source>
        <dbReference type="Proteomes" id="UP000030854"/>
    </source>
</evidence>
<dbReference type="GO" id="GO:0070006">
    <property type="term" value="F:metalloaminopeptidase activity"/>
    <property type="evidence" value="ECO:0007669"/>
    <property type="project" value="InterPro"/>
</dbReference>
<keyword evidence="14" id="KW-1185">Reference proteome</keyword>
<dbReference type="PANTHER" id="PTHR43226:SF4">
    <property type="entry name" value="XAA-PRO AMINOPEPTIDASE 3"/>
    <property type="match status" value="1"/>
</dbReference>
<evidence type="ECO:0000256" key="4">
    <source>
        <dbReference type="ARBA" id="ARBA00008766"/>
    </source>
</evidence>
<proteinExistence type="inferred from homology"/>
<keyword evidence="7" id="KW-0479">Metal-binding</keyword>
<dbReference type="GO" id="GO:0016485">
    <property type="term" value="P:protein processing"/>
    <property type="evidence" value="ECO:0007669"/>
    <property type="project" value="EnsemblFungi"/>
</dbReference>
<comment type="cofactor">
    <cofactor evidence="2">
        <name>Mn(2+)</name>
        <dbReference type="ChEBI" id="CHEBI:29035"/>
    </cofactor>
</comment>
<dbReference type="GO" id="GO:0050821">
    <property type="term" value="P:protein stabilization"/>
    <property type="evidence" value="ECO:0007669"/>
    <property type="project" value="EnsemblFungi"/>
</dbReference>
<comment type="similarity">
    <text evidence="4">Belongs to the peptidase M24B family.</text>
</comment>
<dbReference type="AlphaFoldDB" id="A0A0B1NXE9"/>
<keyword evidence="10" id="KW-0464">Manganese</keyword>
<dbReference type="PANTHER" id="PTHR43226">
    <property type="entry name" value="XAA-PRO AMINOPEPTIDASE 3"/>
    <property type="match status" value="1"/>
</dbReference>
<name>A0A0B1NXE9_UNCNE</name>
<dbReference type="InterPro" id="IPR036005">
    <property type="entry name" value="Creatinase/aminopeptidase-like"/>
</dbReference>
<evidence type="ECO:0000256" key="11">
    <source>
        <dbReference type="ARBA" id="ARBA00030849"/>
    </source>
</evidence>
<dbReference type="SMART" id="SM01011">
    <property type="entry name" value="AMP_N"/>
    <property type="match status" value="1"/>
</dbReference>
<evidence type="ECO:0000256" key="9">
    <source>
        <dbReference type="ARBA" id="ARBA00023049"/>
    </source>
</evidence>
<dbReference type="Pfam" id="PF05195">
    <property type="entry name" value="AMP_N"/>
    <property type="match status" value="1"/>
</dbReference>
<dbReference type="Gene3D" id="3.90.230.10">
    <property type="entry name" value="Creatinase/methionine aminopeptidase superfamily"/>
    <property type="match status" value="1"/>
</dbReference>
<dbReference type="GO" id="GO:0030145">
    <property type="term" value="F:manganese ion binding"/>
    <property type="evidence" value="ECO:0007669"/>
    <property type="project" value="InterPro"/>
</dbReference>
<keyword evidence="6 13" id="KW-0031">Aminopeptidase</keyword>
<evidence type="ECO:0000256" key="2">
    <source>
        <dbReference type="ARBA" id="ARBA00001936"/>
    </source>
</evidence>
<evidence type="ECO:0000256" key="10">
    <source>
        <dbReference type="ARBA" id="ARBA00023211"/>
    </source>
</evidence>
<keyword evidence="6 13" id="KW-0645">Protease</keyword>
<keyword evidence="9" id="KW-0482">Metalloprotease</keyword>
<sequence>MNFTINLIMGASKSFFKILHQVNFTRPLLSFHKFSPMTIFLKQAKKVPYSSISAARLQFGQPVYETHPHLLKPGEVTPGITALEYSNRRSKLCSSLPDNSIVISASSSLKYRSGAVFHEFHQDPNFLYLTGFNEPEAVAVIQKVGSSTDYIFHLFVRPKDQLAEQWSGARSGEQAAIDVFNADKSGDINNLRKLLTPLISQASYVYTDFSKPSKFCQFLERQDKASSEFENLLRHSNVRPLQPLLNNLRMIKSQAEISNMYIAGQASGLAYTNAMRRKWSKEKDLKAFLDYEFQMNGCDKNAYVPVVAGGKNALSIHYVRNDDLLKDGQLILVDAGGEYGGYITDITRSWPVNGKFTEPQRDLYDAVLQVQRNCNSLCRENACLSLDEIHAIAEKGLKENLQQLGFDMSGNAIGILFPHHTGHYIGLDVHDCPGYPRSTKLKAGNCVTIEIGVYVPSDDERWPKHFRDLGIRIEDSLCVQDNTPLVFTTNAVKEVIDIESLRN</sequence>
<organism evidence="13 14">
    <name type="scientific">Uncinula necator</name>
    <name type="common">Grape powdery mildew</name>
    <dbReference type="NCBI Taxonomy" id="52586"/>
    <lineage>
        <taxon>Eukaryota</taxon>
        <taxon>Fungi</taxon>
        <taxon>Dikarya</taxon>
        <taxon>Ascomycota</taxon>
        <taxon>Pezizomycotina</taxon>
        <taxon>Leotiomycetes</taxon>
        <taxon>Erysiphales</taxon>
        <taxon>Erysiphaceae</taxon>
        <taxon>Erysiphe</taxon>
    </lineage>
</organism>
<dbReference type="GO" id="GO:0005634">
    <property type="term" value="C:nucleus"/>
    <property type="evidence" value="ECO:0007669"/>
    <property type="project" value="EnsemblFungi"/>
</dbReference>
<dbReference type="InterPro" id="IPR052433">
    <property type="entry name" value="X-Pro_dipept-like"/>
</dbReference>
<comment type="caution">
    <text evidence="13">The sequence shown here is derived from an EMBL/GenBank/DDBJ whole genome shotgun (WGS) entry which is preliminary data.</text>
</comment>
<dbReference type="SUPFAM" id="SSF53092">
    <property type="entry name" value="Creatinase/prolidase N-terminal domain"/>
    <property type="match status" value="1"/>
</dbReference>
<evidence type="ECO:0000259" key="12">
    <source>
        <dbReference type="SMART" id="SM01011"/>
    </source>
</evidence>
<dbReference type="EMBL" id="JNVN01003793">
    <property type="protein sequence ID" value="KHJ30658.1"/>
    <property type="molecule type" value="Genomic_DNA"/>
</dbReference>
<dbReference type="STRING" id="52586.A0A0B1NXE9"/>
<dbReference type="InterPro" id="IPR029149">
    <property type="entry name" value="Creatin/AminoP/Spt16_N"/>
</dbReference>
<gene>
    <name evidence="13" type="ORF">EV44_g5714</name>
</gene>
<dbReference type="Proteomes" id="UP000030854">
    <property type="component" value="Unassembled WGS sequence"/>
</dbReference>
<dbReference type="EC" id="3.4.11.9" evidence="5"/>
<feature type="domain" description="Aminopeptidase P N-terminal" evidence="12">
    <location>
        <begin position="80"/>
        <end position="216"/>
    </location>
</feature>
<dbReference type="GO" id="GO:0005739">
    <property type="term" value="C:mitochondrion"/>
    <property type="evidence" value="ECO:0007669"/>
    <property type="project" value="EnsemblFungi"/>
</dbReference>
<dbReference type="Gene3D" id="3.40.350.10">
    <property type="entry name" value="Creatinase/prolidase N-terminal domain"/>
    <property type="match status" value="1"/>
</dbReference>
<dbReference type="Pfam" id="PF00557">
    <property type="entry name" value="Peptidase_M24"/>
    <property type="match status" value="1"/>
</dbReference>
<dbReference type="InterPro" id="IPR007865">
    <property type="entry name" value="Aminopep_P_N"/>
</dbReference>
<evidence type="ECO:0000256" key="3">
    <source>
        <dbReference type="ARBA" id="ARBA00002443"/>
    </source>
</evidence>
<protein>
    <recommendedName>
        <fullName evidence="5">Xaa-Pro aminopeptidase</fullName>
        <ecNumber evidence="5">3.4.11.9</ecNumber>
    </recommendedName>
    <alternativeName>
        <fullName evidence="11">Aminoacylproline aminopeptidase</fullName>
    </alternativeName>
</protein>
<comment type="function">
    <text evidence="3">Catalyzes the removal of a penultimate prolyl residue from the N-termini of peptides.</text>
</comment>
<dbReference type="OMA" id="DSYFWYL"/>
<comment type="catalytic activity">
    <reaction evidence="1">
        <text>Release of any N-terminal amino acid, including proline, that is linked to proline, even from a dipeptide or tripeptide.</text>
        <dbReference type="EC" id="3.4.11.9"/>
    </reaction>
</comment>
<keyword evidence="8" id="KW-0378">Hydrolase</keyword>
<dbReference type="InterPro" id="IPR000994">
    <property type="entry name" value="Pept_M24"/>
</dbReference>
<evidence type="ECO:0000256" key="7">
    <source>
        <dbReference type="ARBA" id="ARBA00022723"/>
    </source>
</evidence>
<accession>A0A0B1NXE9</accession>
<dbReference type="CDD" id="cd01087">
    <property type="entry name" value="Prolidase"/>
    <property type="match status" value="1"/>
</dbReference>
<dbReference type="SUPFAM" id="SSF55920">
    <property type="entry name" value="Creatinase/aminopeptidase"/>
    <property type="match status" value="1"/>
</dbReference>
<evidence type="ECO:0000256" key="5">
    <source>
        <dbReference type="ARBA" id="ARBA00012574"/>
    </source>
</evidence>
<dbReference type="HOGENOM" id="CLU_017266_1_1_1"/>